<keyword evidence="2" id="KW-1185">Reference proteome</keyword>
<dbReference type="PANTHER" id="PTHR46670">
    <property type="entry name" value="ENDO/EXONUCLEASE/PHOSPHATASE DOMAIN-CONTAINING PROTEIN"/>
    <property type="match status" value="1"/>
</dbReference>
<protein>
    <submittedName>
        <fullName evidence="1">Uncharacterized protein</fullName>
    </submittedName>
</protein>
<dbReference type="EMBL" id="JAODUP010001370">
    <property type="protein sequence ID" value="KAK2140382.1"/>
    <property type="molecule type" value="Genomic_DNA"/>
</dbReference>
<sequence length="166" mass="18712">MKKIVSTTSDVHAYTHFENLDCYMSTGDKPSRLCVIYGPPPSKQNCFTNTVFVEEWSSYLDELAVAPQQLIITDPFLVNTRGNSSVDHMAIHMKLDIGKPKSKRKEITFRKPRAIPVLDFIKDIDSTPSLQYTSGSVDDLISAYDSGIRRLIDKHTTLQNSGEEQN</sequence>
<evidence type="ECO:0000313" key="2">
    <source>
        <dbReference type="Proteomes" id="UP001208570"/>
    </source>
</evidence>
<reference evidence="1" key="1">
    <citation type="journal article" date="2023" name="Mol. Biol. Evol.">
        <title>Third-Generation Sequencing Reveals the Adaptive Role of the Epigenome in Three Deep-Sea Polychaetes.</title>
        <authorList>
            <person name="Perez M."/>
            <person name="Aroh O."/>
            <person name="Sun Y."/>
            <person name="Lan Y."/>
            <person name="Juniper S.K."/>
            <person name="Young C.R."/>
            <person name="Angers B."/>
            <person name="Qian P.Y."/>
        </authorList>
    </citation>
    <scope>NUCLEOTIDE SEQUENCE</scope>
    <source>
        <strain evidence="1">P08H-3</strain>
    </source>
</reference>
<accession>A0AAD9ISY2</accession>
<dbReference type="Proteomes" id="UP001208570">
    <property type="component" value="Unassembled WGS sequence"/>
</dbReference>
<proteinExistence type="predicted"/>
<comment type="caution">
    <text evidence="1">The sequence shown here is derived from an EMBL/GenBank/DDBJ whole genome shotgun (WGS) entry which is preliminary data.</text>
</comment>
<name>A0AAD9ISY2_9ANNE</name>
<gene>
    <name evidence="1" type="ORF">LSH36_1371g00022</name>
</gene>
<evidence type="ECO:0000313" key="1">
    <source>
        <dbReference type="EMBL" id="KAK2140382.1"/>
    </source>
</evidence>
<dbReference type="AlphaFoldDB" id="A0AAD9ISY2"/>
<dbReference type="PANTHER" id="PTHR46670:SF3">
    <property type="entry name" value="ENDONUCLEASE_EXONUCLEASE_PHOSPHATASE DOMAIN-CONTAINING PROTEIN"/>
    <property type="match status" value="1"/>
</dbReference>
<organism evidence="1 2">
    <name type="scientific">Paralvinella palmiformis</name>
    <dbReference type="NCBI Taxonomy" id="53620"/>
    <lineage>
        <taxon>Eukaryota</taxon>
        <taxon>Metazoa</taxon>
        <taxon>Spiralia</taxon>
        <taxon>Lophotrochozoa</taxon>
        <taxon>Annelida</taxon>
        <taxon>Polychaeta</taxon>
        <taxon>Sedentaria</taxon>
        <taxon>Canalipalpata</taxon>
        <taxon>Terebellida</taxon>
        <taxon>Terebelliformia</taxon>
        <taxon>Alvinellidae</taxon>
        <taxon>Paralvinella</taxon>
    </lineage>
</organism>